<protein>
    <submittedName>
        <fullName evidence="2">Endonuclease/exonuclease/phosphatase family protein</fullName>
    </submittedName>
</protein>
<sequence>MELSFLFWNTGGKKCIDEIYNLVDKYNIDVLILAENSASPSDIILKLNSVTTLFFPPHPFSFCEKIKIYSKFHYNYITPIEESARITVRNLELPILNNLNLIGLHFGDKGNFSSESQSEMASELRSLINSVEKKQKHSRTMIIGDFNMNPFETGLVKANGLHAVMSHKIAKQTSRQVQSKTYEYFYNPMWSLFGDLQNEVSGSYYYRRAELVNYQWNIFDQVLLRPLLINNLDKSSLKIVTHDGIKKLLNKGGVPNRKLYSDHLPITFKLTF</sequence>
<dbReference type="Gene3D" id="3.60.10.10">
    <property type="entry name" value="Endonuclease/exonuclease/phosphatase"/>
    <property type="match status" value="1"/>
</dbReference>
<dbReference type="GO" id="GO:0004519">
    <property type="term" value="F:endonuclease activity"/>
    <property type="evidence" value="ECO:0007669"/>
    <property type="project" value="UniProtKB-KW"/>
</dbReference>
<gene>
    <name evidence="2" type="ORF">I5907_02525</name>
</gene>
<evidence type="ECO:0000259" key="1">
    <source>
        <dbReference type="Pfam" id="PF19580"/>
    </source>
</evidence>
<proteinExistence type="predicted"/>
<evidence type="ECO:0000313" key="3">
    <source>
        <dbReference type="Proteomes" id="UP000628448"/>
    </source>
</evidence>
<keyword evidence="2" id="KW-0378">Hydrolase</keyword>
<dbReference type="InterPro" id="IPR036691">
    <property type="entry name" value="Endo/exonu/phosph_ase_sf"/>
</dbReference>
<organism evidence="2 3">
    <name type="scientific">Panacibacter microcysteis</name>
    <dbReference type="NCBI Taxonomy" id="2793269"/>
    <lineage>
        <taxon>Bacteria</taxon>
        <taxon>Pseudomonadati</taxon>
        <taxon>Bacteroidota</taxon>
        <taxon>Chitinophagia</taxon>
        <taxon>Chitinophagales</taxon>
        <taxon>Chitinophagaceae</taxon>
        <taxon>Panacibacter</taxon>
    </lineage>
</organism>
<reference evidence="2" key="1">
    <citation type="submission" date="2020-11" db="EMBL/GenBank/DDBJ databases">
        <title>Bacterial whole genome sequence for Panacibacter sp. DH6.</title>
        <authorList>
            <person name="Le V."/>
            <person name="Ko S."/>
            <person name="Ahn C.-Y."/>
            <person name="Oh H.-M."/>
        </authorList>
    </citation>
    <scope>NUCLEOTIDE SEQUENCE</scope>
    <source>
        <strain evidence="2">DH6</strain>
    </source>
</reference>
<name>A0A931GYB0_9BACT</name>
<keyword evidence="2" id="KW-0255">Endonuclease</keyword>
<evidence type="ECO:0000313" key="2">
    <source>
        <dbReference type="EMBL" id="MBG9375087.1"/>
    </source>
</evidence>
<dbReference type="RefSeq" id="WP_196989160.1">
    <property type="nucleotide sequence ID" value="NZ_JADWYR010000001.1"/>
</dbReference>
<accession>A0A931GYB0</accession>
<keyword evidence="2" id="KW-0540">Nuclease</keyword>
<dbReference type="SUPFAM" id="SSF56219">
    <property type="entry name" value="DNase I-like"/>
    <property type="match status" value="1"/>
</dbReference>
<comment type="caution">
    <text evidence="2">The sequence shown here is derived from an EMBL/GenBank/DDBJ whole genome shotgun (WGS) entry which is preliminary data.</text>
</comment>
<dbReference type="Proteomes" id="UP000628448">
    <property type="component" value="Unassembled WGS sequence"/>
</dbReference>
<dbReference type="InterPro" id="IPR005135">
    <property type="entry name" value="Endo/exonuclease/phosphatase"/>
</dbReference>
<keyword evidence="3" id="KW-1185">Reference proteome</keyword>
<dbReference type="AlphaFoldDB" id="A0A931GYB0"/>
<dbReference type="Pfam" id="PF19580">
    <property type="entry name" value="Exo_endo_phos_3"/>
    <property type="match status" value="1"/>
</dbReference>
<feature type="domain" description="Endonuclease/exonuclease/phosphatase" evidence="1">
    <location>
        <begin position="114"/>
        <end position="244"/>
    </location>
</feature>
<dbReference type="EMBL" id="JADWYR010000001">
    <property type="protein sequence ID" value="MBG9375087.1"/>
    <property type="molecule type" value="Genomic_DNA"/>
</dbReference>